<gene>
    <name evidence="2" type="ORF">L1049_001427</name>
</gene>
<organism evidence="2 3">
    <name type="scientific">Liquidambar formosana</name>
    <name type="common">Formosan gum</name>
    <dbReference type="NCBI Taxonomy" id="63359"/>
    <lineage>
        <taxon>Eukaryota</taxon>
        <taxon>Viridiplantae</taxon>
        <taxon>Streptophyta</taxon>
        <taxon>Embryophyta</taxon>
        <taxon>Tracheophyta</taxon>
        <taxon>Spermatophyta</taxon>
        <taxon>Magnoliopsida</taxon>
        <taxon>eudicotyledons</taxon>
        <taxon>Gunneridae</taxon>
        <taxon>Pentapetalae</taxon>
        <taxon>Saxifragales</taxon>
        <taxon>Altingiaceae</taxon>
        <taxon>Liquidambar</taxon>
    </lineage>
</organism>
<feature type="region of interest" description="Disordered" evidence="1">
    <location>
        <begin position="1"/>
        <end position="53"/>
    </location>
</feature>
<feature type="compositionally biased region" description="Polar residues" evidence="1">
    <location>
        <begin position="137"/>
        <end position="149"/>
    </location>
</feature>
<protein>
    <submittedName>
        <fullName evidence="2">Uncharacterized protein</fullName>
    </submittedName>
</protein>
<proteinExistence type="predicted"/>
<accession>A0AAP0NAW3</accession>
<feature type="region of interest" description="Disordered" evidence="1">
    <location>
        <begin position="123"/>
        <end position="151"/>
    </location>
</feature>
<feature type="compositionally biased region" description="Polar residues" evidence="1">
    <location>
        <begin position="33"/>
        <end position="42"/>
    </location>
</feature>
<dbReference type="EMBL" id="JBBPBK010000015">
    <property type="protein sequence ID" value="KAK9269650.1"/>
    <property type="molecule type" value="Genomic_DNA"/>
</dbReference>
<dbReference type="Proteomes" id="UP001415857">
    <property type="component" value="Unassembled WGS sequence"/>
</dbReference>
<evidence type="ECO:0000313" key="2">
    <source>
        <dbReference type="EMBL" id="KAK9269650.1"/>
    </source>
</evidence>
<keyword evidence="3" id="KW-1185">Reference proteome</keyword>
<evidence type="ECO:0000256" key="1">
    <source>
        <dbReference type="SAM" id="MobiDB-lite"/>
    </source>
</evidence>
<reference evidence="2 3" key="1">
    <citation type="journal article" date="2024" name="Plant J.">
        <title>Genome sequences and population genomics reveal climatic adaptation and genomic divergence between two closely related sweetgum species.</title>
        <authorList>
            <person name="Xu W.Q."/>
            <person name="Ren C.Q."/>
            <person name="Zhang X.Y."/>
            <person name="Comes H.P."/>
            <person name="Liu X.H."/>
            <person name="Li Y.G."/>
            <person name="Kettle C.J."/>
            <person name="Jalonen R."/>
            <person name="Gaisberger H."/>
            <person name="Ma Y.Z."/>
            <person name="Qiu Y.X."/>
        </authorList>
    </citation>
    <scope>NUCLEOTIDE SEQUENCE [LARGE SCALE GENOMIC DNA]</scope>
    <source>
        <strain evidence="2">Hangzhou</strain>
    </source>
</reference>
<name>A0AAP0NAW3_LIQFO</name>
<comment type="caution">
    <text evidence="2">The sequence shown here is derived from an EMBL/GenBank/DDBJ whole genome shotgun (WGS) entry which is preliminary data.</text>
</comment>
<sequence>MASKTGARTSPEKQKKTISSQTLEGYSRRPSPLQITKTSKSEPVTPKKLPKTVQQVASKVVTVDAAEDKKLLNSHKGSANSLSDKFDSSLSLGDLKEVPTNVAPVVSETRGSLEGVAVQEKKTLEHSISSAPAKVSDGTSSLAKTSGSAKISDRADFVESWQEQYV</sequence>
<evidence type="ECO:0000313" key="3">
    <source>
        <dbReference type="Proteomes" id="UP001415857"/>
    </source>
</evidence>
<dbReference type="AlphaFoldDB" id="A0AAP0NAW3"/>